<feature type="compositionally biased region" description="Acidic residues" evidence="1">
    <location>
        <begin position="691"/>
        <end position="700"/>
    </location>
</feature>
<comment type="caution">
    <text evidence="3">The sequence shown here is derived from an EMBL/GenBank/DDBJ whole genome shotgun (WGS) entry which is preliminary data.</text>
</comment>
<evidence type="ECO:0000256" key="2">
    <source>
        <dbReference type="SAM" id="Phobius"/>
    </source>
</evidence>
<name>A0ABD6GAZ1_AGRVI</name>
<gene>
    <name evidence="3" type="ORF">BBI04_017615</name>
</gene>
<feature type="compositionally biased region" description="Polar residues" evidence="1">
    <location>
        <begin position="11"/>
        <end position="20"/>
    </location>
</feature>
<proteinExistence type="predicted"/>
<dbReference type="EMBL" id="MBEV02000009">
    <property type="protein sequence ID" value="MUP06615.1"/>
    <property type="molecule type" value="Genomic_DNA"/>
</dbReference>
<feature type="transmembrane region" description="Helical" evidence="2">
    <location>
        <begin position="76"/>
        <end position="97"/>
    </location>
</feature>
<keyword evidence="2" id="KW-1133">Transmembrane helix</keyword>
<reference evidence="3 4" key="1">
    <citation type="submission" date="2019-11" db="EMBL/GenBank/DDBJ databases">
        <title>Whole-genome sequencing of Allorhizobium vitis.</title>
        <authorList>
            <person name="Gan H.M."/>
            <person name="Savka M.A."/>
        </authorList>
    </citation>
    <scope>NUCLEOTIDE SEQUENCE [LARGE SCALE GENOMIC DNA]</scope>
    <source>
        <strain evidence="3 4">AB4</strain>
    </source>
</reference>
<feature type="compositionally biased region" description="Low complexity" evidence="1">
    <location>
        <begin position="289"/>
        <end position="307"/>
    </location>
</feature>
<feature type="compositionally biased region" description="Low complexity" evidence="1">
    <location>
        <begin position="825"/>
        <end position="836"/>
    </location>
</feature>
<keyword evidence="2" id="KW-0812">Transmembrane</keyword>
<dbReference type="NCBIfam" id="TIGR02302">
    <property type="entry name" value="aProt_lowcomp"/>
    <property type="match status" value="1"/>
</dbReference>
<keyword evidence="2" id="KW-0472">Membrane</keyword>
<dbReference type="Pfam" id="PF13779">
    <property type="entry name" value="DUF4175"/>
    <property type="match status" value="1"/>
</dbReference>
<feature type="region of interest" description="Disordered" evidence="1">
    <location>
        <begin position="639"/>
        <end position="659"/>
    </location>
</feature>
<dbReference type="AlphaFoldDB" id="A0ABD6GAZ1"/>
<feature type="region of interest" description="Disordered" evidence="1">
    <location>
        <begin position="684"/>
        <end position="877"/>
    </location>
</feature>
<evidence type="ECO:0000313" key="3">
    <source>
        <dbReference type="EMBL" id="MUP06615.1"/>
    </source>
</evidence>
<organism evidence="3 4">
    <name type="scientific">Agrobacterium vitis</name>
    <name type="common">Rhizobium vitis</name>
    <dbReference type="NCBI Taxonomy" id="373"/>
    <lineage>
        <taxon>Bacteria</taxon>
        <taxon>Pseudomonadati</taxon>
        <taxon>Pseudomonadota</taxon>
        <taxon>Alphaproteobacteria</taxon>
        <taxon>Hyphomicrobiales</taxon>
        <taxon>Rhizobiaceae</taxon>
        <taxon>Rhizobium/Agrobacterium group</taxon>
        <taxon>Agrobacterium</taxon>
    </lineage>
</organism>
<feature type="compositionally biased region" description="Gly residues" evidence="1">
    <location>
        <begin position="837"/>
        <end position="853"/>
    </location>
</feature>
<dbReference type="Proteomes" id="UP000175993">
    <property type="component" value="Unassembled WGS sequence"/>
</dbReference>
<feature type="transmembrane region" description="Helical" evidence="2">
    <location>
        <begin position="47"/>
        <end position="70"/>
    </location>
</feature>
<feature type="compositionally biased region" description="Polar residues" evidence="1">
    <location>
        <begin position="705"/>
        <end position="727"/>
    </location>
</feature>
<feature type="transmembrane region" description="Helical" evidence="2">
    <location>
        <begin position="169"/>
        <end position="187"/>
    </location>
</feature>
<sequence>MTGNRRLPMTASGTKKSQGALNGDQKLARRLAVNRWTARLVLFCERLLPLLLLPASIAAIFLSLAWLGFFREAPGYLRWPLVFLLVFGFLASLLPLARLRWPHIGEADRLLEERNHLPHQPIGVQDEEPAFDTPFARALWHEHQRRMATRIATLDAGQPKPDIARFDRFGLRAFPALLLAVAFAYSGSNGAGRLTDAFLLQDRDDNAPTLRIDAWITPPGYTGRPPVFLTGRNGDGTQDIAVPTQSVVTVRLTGSTGDEQAEFKPASGAAAVAFQAVKADQENTPGPLATPSPSVSSATPTPAQTDNSARTLTLTLGESGTLDLGTRQWPLKVIPDHAPTIAFDGIPKRAVNGALEIGFTARDDYGLLEARAEIVPVETDPQASPLYPLPEFKLDLPSRNARDIKSISSRNLTEHPLAGKKVRITLIAKDGLGQEGRSPAHEMILPGRNFSEPLAAAVAEQRQVFALDTRQMPRAVALNEALTLRADETIPQLSHYLLISSAHARMQMASTTEALKDTADYLWEIALGIDGGDVSLTERKLSEAQQKLSEALERNAPDAEIKKLMDEVRQAMQDYMKALAERQQPQNGQQNQQSAQKMLTQRDLENMMNQIENLARSGNKDAARQMLQEMQRMMNNLQAGRPQRSNPQQQQQTSEARKQIDKLGQIMQDQQKLMDQTFKLDQELQSRSQMDDDLQPEDGDGMTQDDPQASPTPDGEQNQDQGQNPDQKQNKDSAGKNPSAPDQMTAEQLREALKQLRQQQDALGKQLKGVQDGLGKLGIKPGENFGQAGREMQGAGEALGKSQGDRAVQGQGRALEALRQGARDMMNQMMQAMQRGQGQGQGQGQGMAEGNQGGRDPLGRPRSTTGPDFGERVKVPDEIDVQRAREILDAIRNKLGNNASPEVERRYLERLLDM</sequence>
<feature type="region of interest" description="Disordered" evidence="1">
    <location>
        <begin position="282"/>
        <end position="307"/>
    </location>
</feature>
<feature type="region of interest" description="Disordered" evidence="1">
    <location>
        <begin position="1"/>
        <end position="21"/>
    </location>
</feature>
<accession>A0ABD6GAZ1</accession>
<evidence type="ECO:0000256" key="1">
    <source>
        <dbReference type="SAM" id="MobiDB-lite"/>
    </source>
</evidence>
<dbReference type="InterPro" id="IPR012683">
    <property type="entry name" value="CHP02302_TM"/>
</dbReference>
<evidence type="ECO:0000313" key="4">
    <source>
        <dbReference type="Proteomes" id="UP000175993"/>
    </source>
</evidence>
<protein>
    <submittedName>
        <fullName evidence="3">TIGR02302 family protein</fullName>
    </submittedName>
</protein>